<dbReference type="InterPro" id="IPR001360">
    <property type="entry name" value="Glyco_hydro_1"/>
</dbReference>
<dbReference type="PANTHER" id="PTHR10353">
    <property type="entry name" value="GLYCOSYL HYDROLASE"/>
    <property type="match status" value="1"/>
</dbReference>
<protein>
    <submittedName>
        <fullName evidence="5">Beta-glucosidase</fullName>
    </submittedName>
</protein>
<keyword evidence="2" id="KW-0378">Hydrolase</keyword>
<dbReference type="GO" id="GO:0005829">
    <property type="term" value="C:cytosol"/>
    <property type="evidence" value="ECO:0007669"/>
    <property type="project" value="TreeGrafter"/>
</dbReference>
<gene>
    <name evidence="5" type="ORF">BCF44_103436</name>
</gene>
<dbReference type="SUPFAM" id="SSF51445">
    <property type="entry name" value="(Trans)glycosidases"/>
    <property type="match status" value="1"/>
</dbReference>
<dbReference type="OrthoDB" id="9803892at2"/>
<dbReference type="RefSeq" id="WP_116173993.1">
    <property type="nucleotide sequence ID" value="NZ_CP144375.1"/>
</dbReference>
<dbReference type="AlphaFoldDB" id="A0A3E0HZT6"/>
<dbReference type="PANTHER" id="PTHR10353:SF36">
    <property type="entry name" value="LP05116P"/>
    <property type="match status" value="1"/>
</dbReference>
<name>A0A3E0HZT6_9PSEU</name>
<dbReference type="GO" id="GO:0016052">
    <property type="term" value="P:carbohydrate catabolic process"/>
    <property type="evidence" value="ECO:0007669"/>
    <property type="project" value="TreeGrafter"/>
</dbReference>
<dbReference type="InterPro" id="IPR017853">
    <property type="entry name" value="GH"/>
</dbReference>
<accession>A0A3E0HZT6</accession>
<sequence>MGRSRTVAATADGCWDTFAGFGRPAYRFPVAWAGVQPEGRGAAPRACLAFYDRLVDRLLDKGVTPIATLYQWDLPQSLDEAGGWTNRETALRFAEYTTAVHGALGDRVRLWTTLDEPSRAAFLGYAHDPVAALRSAHHLLLGHGLAVSAIREQSPEHEVSIVLNLTTVVVDRDDQPHATVFRKVDGLRNRFFLDPLFGRGYPADVVADTAWLGRWQDVVLPGDLSLIAEPVNWYGVTYYGPTRVAPADDPASVTGGAHPGLRGVRLLAPSYGEPLGESFADLMLRLSIDYPELPLMVTEQTARHPAAVAV</sequence>
<evidence type="ECO:0000313" key="5">
    <source>
        <dbReference type="EMBL" id="REH51987.1"/>
    </source>
</evidence>
<dbReference type="GO" id="GO:0008422">
    <property type="term" value="F:beta-glucosidase activity"/>
    <property type="evidence" value="ECO:0007669"/>
    <property type="project" value="TreeGrafter"/>
</dbReference>
<evidence type="ECO:0000256" key="4">
    <source>
        <dbReference type="RuleBase" id="RU003690"/>
    </source>
</evidence>
<dbReference type="Proteomes" id="UP000256269">
    <property type="component" value="Unassembled WGS sequence"/>
</dbReference>
<proteinExistence type="inferred from homology"/>
<keyword evidence="6" id="KW-1185">Reference proteome</keyword>
<dbReference type="Gene3D" id="3.20.20.80">
    <property type="entry name" value="Glycosidases"/>
    <property type="match status" value="1"/>
</dbReference>
<evidence type="ECO:0000256" key="1">
    <source>
        <dbReference type="ARBA" id="ARBA00010838"/>
    </source>
</evidence>
<dbReference type="EMBL" id="QUNO01000003">
    <property type="protein sequence ID" value="REH51987.1"/>
    <property type="molecule type" value="Genomic_DNA"/>
</dbReference>
<organism evidence="5 6">
    <name type="scientific">Kutzneria buriramensis</name>
    <dbReference type="NCBI Taxonomy" id="1045776"/>
    <lineage>
        <taxon>Bacteria</taxon>
        <taxon>Bacillati</taxon>
        <taxon>Actinomycetota</taxon>
        <taxon>Actinomycetes</taxon>
        <taxon>Pseudonocardiales</taxon>
        <taxon>Pseudonocardiaceae</taxon>
        <taxon>Kutzneria</taxon>
    </lineage>
</organism>
<dbReference type="Pfam" id="PF00232">
    <property type="entry name" value="Glyco_hydro_1"/>
    <property type="match status" value="1"/>
</dbReference>
<comment type="caution">
    <text evidence="5">The sequence shown here is derived from an EMBL/GenBank/DDBJ whole genome shotgun (WGS) entry which is preliminary data.</text>
</comment>
<evidence type="ECO:0000256" key="2">
    <source>
        <dbReference type="ARBA" id="ARBA00022801"/>
    </source>
</evidence>
<keyword evidence="3" id="KW-0326">Glycosidase</keyword>
<evidence type="ECO:0000313" key="6">
    <source>
        <dbReference type="Proteomes" id="UP000256269"/>
    </source>
</evidence>
<reference evidence="5 6" key="1">
    <citation type="submission" date="2018-08" db="EMBL/GenBank/DDBJ databases">
        <title>Genomic Encyclopedia of Archaeal and Bacterial Type Strains, Phase II (KMG-II): from individual species to whole genera.</title>
        <authorList>
            <person name="Goeker M."/>
        </authorList>
    </citation>
    <scope>NUCLEOTIDE SEQUENCE [LARGE SCALE GENOMIC DNA]</scope>
    <source>
        <strain evidence="5 6">DSM 45791</strain>
    </source>
</reference>
<comment type="similarity">
    <text evidence="1 4">Belongs to the glycosyl hydrolase 1 family.</text>
</comment>
<evidence type="ECO:0000256" key="3">
    <source>
        <dbReference type="ARBA" id="ARBA00023295"/>
    </source>
</evidence>